<reference evidence="3 4" key="1">
    <citation type="journal article" date="2013" name="ISME J.">
        <title>Comparative genomics of pathogenic lineages of Vibrio nigripulchritudo identifies virulence-associated traits.</title>
        <authorList>
            <person name="Goudenege D."/>
            <person name="Labreuche Y."/>
            <person name="Krin E."/>
            <person name="Ansquer D."/>
            <person name="Mangenot S."/>
            <person name="Calteau A."/>
            <person name="Medigue C."/>
            <person name="Mazel D."/>
            <person name="Polz M.F."/>
            <person name="Le Roux F."/>
        </authorList>
    </citation>
    <scope>NUCLEOTIDE SEQUENCE [LARGE SCALE GENOMIC DNA]</scope>
    <source>
        <strain evidence="3 4">SOn1</strain>
    </source>
</reference>
<proteinExistence type="predicted"/>
<dbReference type="PANTHER" id="PTHR45228:SF4">
    <property type="entry name" value="LIPOPROTEIN"/>
    <property type="match status" value="1"/>
</dbReference>
<dbReference type="PROSITE" id="PS51832">
    <property type="entry name" value="HD_GYP"/>
    <property type="match status" value="1"/>
</dbReference>
<dbReference type="InterPro" id="IPR006675">
    <property type="entry name" value="HDIG_dom"/>
</dbReference>
<dbReference type="InterPro" id="IPR003607">
    <property type="entry name" value="HD/PDEase_dom"/>
</dbReference>
<dbReference type="PANTHER" id="PTHR45228">
    <property type="entry name" value="CYCLIC DI-GMP PHOSPHODIESTERASE TM_0186-RELATED"/>
    <property type="match status" value="1"/>
</dbReference>
<feature type="domain" description="HD-GYP" evidence="2">
    <location>
        <begin position="145"/>
        <end position="341"/>
    </location>
</feature>
<organism evidence="3 4">
    <name type="scientific">Vibrio nigripulchritudo SOn1</name>
    <dbReference type="NCBI Taxonomy" id="1238450"/>
    <lineage>
        <taxon>Bacteria</taxon>
        <taxon>Pseudomonadati</taxon>
        <taxon>Pseudomonadota</taxon>
        <taxon>Gammaproteobacteria</taxon>
        <taxon>Vibrionales</taxon>
        <taxon>Vibrionaceae</taxon>
        <taxon>Vibrio</taxon>
    </lineage>
</organism>
<evidence type="ECO:0000259" key="1">
    <source>
        <dbReference type="PROSITE" id="PS51831"/>
    </source>
</evidence>
<gene>
    <name evidence="3" type="ORF">VIBNISOn1_1150002</name>
</gene>
<dbReference type="EMBL" id="CAOF01000019">
    <property type="protein sequence ID" value="CCO44478.1"/>
    <property type="molecule type" value="Genomic_DNA"/>
</dbReference>
<evidence type="ECO:0000259" key="2">
    <source>
        <dbReference type="PROSITE" id="PS51832"/>
    </source>
</evidence>
<dbReference type="InterPro" id="IPR037522">
    <property type="entry name" value="HD_GYP_dom"/>
</dbReference>
<accession>A0AAV2VJ09</accession>
<dbReference type="Pfam" id="PF13487">
    <property type="entry name" value="HD_5"/>
    <property type="match status" value="1"/>
</dbReference>
<dbReference type="PROSITE" id="PS51831">
    <property type="entry name" value="HD"/>
    <property type="match status" value="1"/>
</dbReference>
<sequence>MASIKITVDRIQPGLHIRLPVSWKDHPFLLNSFKIKSQDQVDIIRHLGIKHVYINPLQSDAQPLPANEAMENVEQETALELAKKKMWQEKQTRIEKLNAYRRRVNKCEKEFERSLSQLRSVMSKIRSRPLDAVKEATVMVDEVVDKLLADNNVTLHLMNGKSKFQDIYFHSLNVAVIAMMIAKSKGMKAEAIKEIAFGALFHDMGKVRVPAAIVNKKSPLTAPEENYLKLHTKYGLELTEKIEDFPSSAKRIICQHHEYLDGSGYPDGLKGEQIDPYAQIVALANAYDNLCHPRIESEQKIPFSALSHLYKKCKHLYNNENLNILIKFMGVYPPGTVVQLSNEMVGMVISVNAQNILYPNVLLYDSNVPRNQAPILDLADSELKIVSAILPNKLPEKVREYLNPRTRISYYFENDA</sequence>
<evidence type="ECO:0000313" key="3">
    <source>
        <dbReference type="EMBL" id="CCO44478.1"/>
    </source>
</evidence>
<dbReference type="Proteomes" id="UP000018211">
    <property type="component" value="Unassembled WGS sequence"/>
</dbReference>
<dbReference type="AlphaFoldDB" id="A0AAV2VJ09"/>
<dbReference type="GO" id="GO:0008081">
    <property type="term" value="F:phosphoric diester hydrolase activity"/>
    <property type="evidence" value="ECO:0007669"/>
    <property type="project" value="UniProtKB-ARBA"/>
</dbReference>
<name>A0AAV2VJ09_9VIBR</name>
<dbReference type="NCBIfam" id="TIGR00277">
    <property type="entry name" value="HDIG"/>
    <property type="match status" value="1"/>
</dbReference>
<dbReference type="Pfam" id="PF11871">
    <property type="entry name" value="DUF3391"/>
    <property type="match status" value="1"/>
</dbReference>
<dbReference type="SUPFAM" id="SSF109604">
    <property type="entry name" value="HD-domain/PDEase-like"/>
    <property type="match status" value="1"/>
</dbReference>
<evidence type="ECO:0000313" key="4">
    <source>
        <dbReference type="Proteomes" id="UP000018211"/>
    </source>
</evidence>
<dbReference type="InterPro" id="IPR052020">
    <property type="entry name" value="Cyclic_di-GMP/3'3'-cGAMP_PDE"/>
</dbReference>
<dbReference type="CDD" id="cd00077">
    <property type="entry name" value="HDc"/>
    <property type="match status" value="1"/>
</dbReference>
<feature type="domain" description="HD" evidence="1">
    <location>
        <begin position="167"/>
        <end position="290"/>
    </location>
</feature>
<protein>
    <submittedName>
        <fullName evidence="3">HD-GYP domain-containing protein</fullName>
    </submittedName>
</protein>
<dbReference type="InterPro" id="IPR006674">
    <property type="entry name" value="HD_domain"/>
</dbReference>
<dbReference type="RefSeq" id="WP_022551637.1">
    <property type="nucleotide sequence ID" value="NZ_LK391965.1"/>
</dbReference>
<dbReference type="InterPro" id="IPR021812">
    <property type="entry name" value="DUF3391"/>
</dbReference>
<dbReference type="SMART" id="SM00471">
    <property type="entry name" value="HDc"/>
    <property type="match status" value="1"/>
</dbReference>
<dbReference type="Gene3D" id="1.10.3210.10">
    <property type="entry name" value="Hypothetical protein af1432"/>
    <property type="match status" value="1"/>
</dbReference>
<comment type="caution">
    <text evidence="3">The sequence shown here is derived from an EMBL/GenBank/DDBJ whole genome shotgun (WGS) entry which is preliminary data.</text>
</comment>